<accession>A0ABW3DBW2</accession>
<dbReference type="InterPro" id="IPR036291">
    <property type="entry name" value="NAD(P)-bd_dom_sf"/>
</dbReference>
<evidence type="ECO:0000313" key="9">
    <source>
        <dbReference type="EMBL" id="MFD0871013.1"/>
    </source>
</evidence>
<dbReference type="PIRSF" id="PIRSF000124">
    <property type="entry name" value="UDPglc_GDPman_dh"/>
    <property type="match status" value="1"/>
</dbReference>
<organism evidence="9 10">
    <name type="scientific">Paenibacillus residui</name>
    <dbReference type="NCBI Taxonomy" id="629724"/>
    <lineage>
        <taxon>Bacteria</taxon>
        <taxon>Bacillati</taxon>
        <taxon>Bacillota</taxon>
        <taxon>Bacilli</taxon>
        <taxon>Bacillales</taxon>
        <taxon>Paenibacillaceae</taxon>
        <taxon>Paenibacillus</taxon>
    </lineage>
</organism>
<evidence type="ECO:0000256" key="7">
    <source>
        <dbReference type="PIRNR" id="PIRNR000124"/>
    </source>
</evidence>
<dbReference type="InterPro" id="IPR036220">
    <property type="entry name" value="UDP-Glc/GDP-Man_DH_C_sf"/>
</dbReference>
<keyword evidence="10" id="KW-1185">Reference proteome</keyword>
<feature type="domain" description="UDP-glucose/GDP-mannose dehydrogenase C-terminal" evidence="8">
    <location>
        <begin position="336"/>
        <end position="439"/>
    </location>
</feature>
<dbReference type="GO" id="GO:0016491">
    <property type="term" value="F:oxidoreductase activity"/>
    <property type="evidence" value="ECO:0007669"/>
    <property type="project" value="UniProtKB-KW"/>
</dbReference>
<evidence type="ECO:0000256" key="3">
    <source>
        <dbReference type="ARBA" id="ARBA00012954"/>
    </source>
</evidence>
<comment type="caution">
    <text evidence="9">The sequence shown here is derived from an EMBL/GenBank/DDBJ whole genome shotgun (WGS) entry which is preliminary data.</text>
</comment>
<dbReference type="EC" id="1.1.1.22" evidence="3 7"/>
<comment type="pathway">
    <text evidence="1">Nucleotide-sugar biosynthesis; UDP-alpha-D-glucuronate biosynthesis; UDP-alpha-D-glucuronate from UDP-alpha-D-glucose: step 1/1.</text>
</comment>
<dbReference type="PANTHER" id="PTHR43750">
    <property type="entry name" value="UDP-GLUCOSE 6-DEHYDROGENASE TUAD"/>
    <property type="match status" value="1"/>
</dbReference>
<keyword evidence="4 7" id="KW-0560">Oxidoreductase</keyword>
<dbReference type="Gene3D" id="1.20.5.100">
    <property type="entry name" value="Cytochrome c1, transmembrane anchor, C-terminal"/>
    <property type="match status" value="1"/>
</dbReference>
<dbReference type="Pfam" id="PF00984">
    <property type="entry name" value="UDPG_MGDP_dh"/>
    <property type="match status" value="1"/>
</dbReference>
<evidence type="ECO:0000313" key="10">
    <source>
        <dbReference type="Proteomes" id="UP001597120"/>
    </source>
</evidence>
<gene>
    <name evidence="9" type="ORF">ACFQ03_17885</name>
</gene>
<dbReference type="InterPro" id="IPR017476">
    <property type="entry name" value="UDP-Glc/GDP-Man"/>
</dbReference>
<dbReference type="Pfam" id="PF03720">
    <property type="entry name" value="UDPG_MGDP_dh_C"/>
    <property type="match status" value="1"/>
</dbReference>
<dbReference type="InterPro" id="IPR001732">
    <property type="entry name" value="UDP-Glc/GDP-Man_DH_N"/>
</dbReference>
<sequence length="473" mass="51641">MKITCIGAGYIGSVTGTSLSVMGHHCTIIDIDAAKVDAINAGTSPIYEPGLQDLIQLQAGTFLFASTSYQSVYDADVVFIGVGTPSLEDGSADLSYIRAAAANIAKHLNPDRFTVIVNKSTVPVGTGEEVTSMIEHISGLRPGEHFAVASNPEFLREGHALEDVFFPDRIVVGASAGRAKERLKELYAPFMRRDLLVKAAQLLGIQEREIVPPVYFETDLRSAEMIKYASNAFLAVKISYINEVARFCEAVGANVMDVAQGMGLDSRIGNQFLQVSSGWSGSCFPKDTAELLNASQKHGQELSIVKAAIESNYQMHLYIANKVHDRIGSLQNRTIGILGLTFKPNTDDTRHTQAAVLIRKFSECGAVIRAHDPKGMTGFHQRNNDLPVIYCSTGEQVAEGADVLVLVTHWPEYKVLDWKWMHEAMRSPYILDTRNFLNPEEMRGLGFMYEGLGLGTDKAAGQSASRPTLSHVV</sequence>
<dbReference type="InterPro" id="IPR014026">
    <property type="entry name" value="UDP-Glc/GDP-Man_DH_dimer"/>
</dbReference>
<dbReference type="NCBIfam" id="TIGR03026">
    <property type="entry name" value="NDP-sugDHase"/>
    <property type="match status" value="1"/>
</dbReference>
<evidence type="ECO:0000256" key="1">
    <source>
        <dbReference type="ARBA" id="ARBA00004701"/>
    </source>
</evidence>
<evidence type="ECO:0000256" key="2">
    <source>
        <dbReference type="ARBA" id="ARBA00006601"/>
    </source>
</evidence>
<dbReference type="SUPFAM" id="SSF52413">
    <property type="entry name" value="UDP-glucose/GDP-mannose dehydrogenase C-terminal domain"/>
    <property type="match status" value="1"/>
</dbReference>
<evidence type="ECO:0000256" key="5">
    <source>
        <dbReference type="ARBA" id="ARBA00023027"/>
    </source>
</evidence>
<evidence type="ECO:0000259" key="8">
    <source>
        <dbReference type="SMART" id="SM00984"/>
    </source>
</evidence>
<dbReference type="PANTHER" id="PTHR43750:SF3">
    <property type="entry name" value="UDP-GLUCOSE 6-DEHYDROGENASE TUAD"/>
    <property type="match status" value="1"/>
</dbReference>
<dbReference type="Gene3D" id="3.40.50.720">
    <property type="entry name" value="NAD(P)-binding Rossmann-like Domain"/>
    <property type="match status" value="2"/>
</dbReference>
<evidence type="ECO:0000256" key="4">
    <source>
        <dbReference type="ARBA" id="ARBA00023002"/>
    </source>
</evidence>
<dbReference type="SUPFAM" id="SSF51735">
    <property type="entry name" value="NAD(P)-binding Rossmann-fold domains"/>
    <property type="match status" value="1"/>
</dbReference>
<name>A0ABW3DBW2_9BACL</name>
<dbReference type="RefSeq" id="WP_379289868.1">
    <property type="nucleotide sequence ID" value="NZ_JBHTIU010000069.1"/>
</dbReference>
<protein>
    <recommendedName>
        <fullName evidence="3 7">UDP-glucose 6-dehydrogenase</fullName>
        <ecNumber evidence="3 7">1.1.1.22</ecNumber>
    </recommendedName>
</protein>
<dbReference type="InterPro" id="IPR028357">
    <property type="entry name" value="UDPglc_DH_bac"/>
</dbReference>
<dbReference type="SUPFAM" id="SSF48179">
    <property type="entry name" value="6-phosphogluconate dehydrogenase C-terminal domain-like"/>
    <property type="match status" value="1"/>
</dbReference>
<dbReference type="EMBL" id="JBHTIU010000069">
    <property type="protein sequence ID" value="MFD0871013.1"/>
    <property type="molecule type" value="Genomic_DNA"/>
</dbReference>
<dbReference type="SMART" id="SM00984">
    <property type="entry name" value="UDPG_MGDP_dh_C"/>
    <property type="match status" value="1"/>
</dbReference>
<dbReference type="Proteomes" id="UP001597120">
    <property type="component" value="Unassembled WGS sequence"/>
</dbReference>
<comment type="catalytic activity">
    <reaction evidence="6 7">
        <text>UDP-alpha-D-glucose + 2 NAD(+) + H2O = UDP-alpha-D-glucuronate + 2 NADH + 3 H(+)</text>
        <dbReference type="Rhea" id="RHEA:23596"/>
        <dbReference type="ChEBI" id="CHEBI:15377"/>
        <dbReference type="ChEBI" id="CHEBI:15378"/>
        <dbReference type="ChEBI" id="CHEBI:57540"/>
        <dbReference type="ChEBI" id="CHEBI:57945"/>
        <dbReference type="ChEBI" id="CHEBI:58052"/>
        <dbReference type="ChEBI" id="CHEBI:58885"/>
        <dbReference type="EC" id="1.1.1.22"/>
    </reaction>
</comment>
<comment type="similarity">
    <text evidence="2 7">Belongs to the UDP-glucose/GDP-mannose dehydrogenase family.</text>
</comment>
<proteinExistence type="inferred from homology"/>
<dbReference type="PIRSF" id="PIRSF500134">
    <property type="entry name" value="UDPglc_DH_bac"/>
    <property type="match status" value="1"/>
</dbReference>
<evidence type="ECO:0000256" key="6">
    <source>
        <dbReference type="ARBA" id="ARBA00047473"/>
    </source>
</evidence>
<reference evidence="10" key="1">
    <citation type="journal article" date="2019" name="Int. J. Syst. Evol. Microbiol.">
        <title>The Global Catalogue of Microorganisms (GCM) 10K type strain sequencing project: providing services to taxonomists for standard genome sequencing and annotation.</title>
        <authorList>
            <consortium name="The Broad Institute Genomics Platform"/>
            <consortium name="The Broad Institute Genome Sequencing Center for Infectious Disease"/>
            <person name="Wu L."/>
            <person name="Ma J."/>
        </authorList>
    </citation>
    <scope>NUCLEOTIDE SEQUENCE [LARGE SCALE GENOMIC DNA]</scope>
    <source>
        <strain evidence="10">CCUG 57263</strain>
    </source>
</reference>
<keyword evidence="5 7" id="KW-0520">NAD</keyword>
<dbReference type="InterPro" id="IPR008927">
    <property type="entry name" value="6-PGluconate_DH-like_C_sf"/>
</dbReference>
<dbReference type="Pfam" id="PF03721">
    <property type="entry name" value="UDPG_MGDP_dh_N"/>
    <property type="match status" value="1"/>
</dbReference>
<dbReference type="InterPro" id="IPR014027">
    <property type="entry name" value="UDP-Glc/GDP-Man_DH_C"/>
</dbReference>